<feature type="signal peptide" evidence="1">
    <location>
        <begin position="1"/>
        <end position="32"/>
    </location>
</feature>
<keyword evidence="1" id="KW-0732">Signal</keyword>
<reference evidence="2 3" key="1">
    <citation type="submission" date="2022-04" db="EMBL/GenBank/DDBJ databases">
        <title>Paracoccus sp. YLB-12 draft genome sequence.</title>
        <authorList>
            <person name="Yu L."/>
        </authorList>
    </citation>
    <scope>NUCLEOTIDE SEQUENCE [LARGE SCALE GENOMIC DNA]</scope>
    <source>
        <strain evidence="2 3">YLB-12</strain>
    </source>
</reference>
<evidence type="ECO:0000256" key="1">
    <source>
        <dbReference type="SAM" id="SignalP"/>
    </source>
</evidence>
<protein>
    <recommendedName>
        <fullName evidence="4">DNA breaking-rejoining protein</fullName>
    </recommendedName>
</protein>
<dbReference type="Gene3D" id="2.60.120.380">
    <property type="match status" value="1"/>
</dbReference>
<organism evidence="2 3">
    <name type="scientific">Paracoccus maritimus</name>
    <dbReference type="NCBI Taxonomy" id="2933292"/>
    <lineage>
        <taxon>Bacteria</taxon>
        <taxon>Pseudomonadati</taxon>
        <taxon>Pseudomonadota</taxon>
        <taxon>Alphaproteobacteria</taxon>
        <taxon>Rhodobacterales</taxon>
        <taxon>Paracoccaceae</taxon>
        <taxon>Paracoccus</taxon>
    </lineage>
</organism>
<evidence type="ECO:0008006" key="4">
    <source>
        <dbReference type="Google" id="ProtNLM"/>
    </source>
</evidence>
<feature type="chain" id="PRO_5046232076" description="DNA breaking-rejoining protein" evidence="1">
    <location>
        <begin position="33"/>
        <end position="147"/>
    </location>
</feature>
<evidence type="ECO:0000313" key="2">
    <source>
        <dbReference type="EMBL" id="MCT4332490.1"/>
    </source>
</evidence>
<dbReference type="EMBL" id="JANAVZ010000003">
    <property type="protein sequence ID" value="MCT4332490.1"/>
    <property type="molecule type" value="Genomic_DNA"/>
</dbReference>
<keyword evidence="3" id="KW-1185">Reference proteome</keyword>
<dbReference type="Proteomes" id="UP001320702">
    <property type="component" value="Unassembled WGS sequence"/>
</dbReference>
<proteinExistence type="predicted"/>
<accession>A0ABT2K7I1</accession>
<sequence length="147" mass="15262">MKTSIVSSITKTFAIAAFLAVTPLPFAPAVMAQERSEIRFAAGNDNGAASGSITGQGYHDHIVGARQGQSMAVALTADSSTGNGTVYFNILPPGSDGVAIFNSSTSDNNYGEVTLPDIGDYTIRVYHMGNDEDAGATTSYTLSVTIM</sequence>
<gene>
    <name evidence="2" type="ORF">MU516_06365</name>
</gene>
<comment type="caution">
    <text evidence="2">The sequence shown here is derived from an EMBL/GenBank/DDBJ whole genome shotgun (WGS) entry which is preliminary data.</text>
</comment>
<dbReference type="RefSeq" id="WP_260276386.1">
    <property type="nucleotide sequence ID" value="NZ_JANAVZ010000003.1"/>
</dbReference>
<name>A0ABT2K7I1_9RHOB</name>
<evidence type="ECO:0000313" key="3">
    <source>
        <dbReference type="Proteomes" id="UP001320702"/>
    </source>
</evidence>